<sequence length="305" mass="35186">MEIPLYSKNRDFIPPNIQSGDLKTAIDRVIHFAITYPEVEKSKGTIVILESYTHTLEKYFLLMNEVSKRGFHTAIFDWFFREKSSFRKMKKNRYQYFNINNNINDLSEFFNNIVYFNCPPPYYMLTYGIGGLIALSGIDIINHKFNKMLCVSPLFSPFGNKINNFQHKLTQLLSDIGLGFIPAQSGKNFKKIKQKNRPLSSVNNIHSSLITPPTSRWMASTLNTVASMKRNILQGYLKIPTLFILANQNNIVNNIEARQLCQQTRLIDSITITGAELDTIMYEENYKKEFWAAFDAFIANNVSVQ</sequence>
<accession>A0ABV2HIA1</accession>
<organism evidence="2 3">
    <name type="scientific">Bartonella silvatica</name>
    <dbReference type="NCBI Taxonomy" id="357760"/>
    <lineage>
        <taxon>Bacteria</taxon>
        <taxon>Pseudomonadati</taxon>
        <taxon>Pseudomonadota</taxon>
        <taxon>Alphaproteobacteria</taxon>
        <taxon>Hyphomicrobiales</taxon>
        <taxon>Bartonellaceae</taxon>
        <taxon>Bartonella</taxon>
    </lineage>
</organism>
<keyword evidence="2" id="KW-0378">Hydrolase</keyword>
<protein>
    <submittedName>
        <fullName evidence="2">Lysophospholipase</fullName>
        <ecNumber evidence="2">3.1.1.5</ecNumber>
    </submittedName>
</protein>
<proteinExistence type="predicted"/>
<dbReference type="EMBL" id="JBEPLI010000019">
    <property type="protein sequence ID" value="MET3590288.1"/>
    <property type="molecule type" value="Genomic_DNA"/>
</dbReference>
<dbReference type="GO" id="GO:0004622">
    <property type="term" value="F:phosphatidylcholine lysophospholipase activity"/>
    <property type="evidence" value="ECO:0007669"/>
    <property type="project" value="UniProtKB-EC"/>
</dbReference>
<evidence type="ECO:0000313" key="2">
    <source>
        <dbReference type="EMBL" id="MET3590288.1"/>
    </source>
</evidence>
<dbReference type="EC" id="3.1.1.5" evidence="2"/>
<feature type="domain" description="Serine aminopeptidase S33" evidence="1">
    <location>
        <begin position="41"/>
        <end position="264"/>
    </location>
</feature>
<dbReference type="Pfam" id="PF12146">
    <property type="entry name" value="Hydrolase_4"/>
    <property type="match status" value="1"/>
</dbReference>
<dbReference type="Gene3D" id="3.40.50.1820">
    <property type="entry name" value="alpha/beta hydrolase"/>
    <property type="match status" value="1"/>
</dbReference>
<dbReference type="RefSeq" id="WP_354190519.1">
    <property type="nucleotide sequence ID" value="NZ_JBEPLI010000019.1"/>
</dbReference>
<dbReference type="InterPro" id="IPR029058">
    <property type="entry name" value="AB_hydrolase_fold"/>
</dbReference>
<gene>
    <name evidence="2" type="ORF">ABID23_001393</name>
</gene>
<evidence type="ECO:0000259" key="1">
    <source>
        <dbReference type="Pfam" id="PF12146"/>
    </source>
</evidence>
<comment type="caution">
    <text evidence="2">The sequence shown here is derived from an EMBL/GenBank/DDBJ whole genome shotgun (WGS) entry which is preliminary data.</text>
</comment>
<dbReference type="Proteomes" id="UP001549086">
    <property type="component" value="Unassembled WGS sequence"/>
</dbReference>
<reference evidence="2 3" key="1">
    <citation type="submission" date="2024-06" db="EMBL/GenBank/DDBJ databases">
        <title>Genomic Encyclopedia of Type Strains, Phase IV (KMG-IV): sequencing the most valuable type-strain genomes for metagenomic binning, comparative biology and taxonomic classification.</title>
        <authorList>
            <person name="Goeker M."/>
        </authorList>
    </citation>
    <scope>NUCLEOTIDE SEQUENCE [LARGE SCALE GENOMIC DNA]</scope>
    <source>
        <strain evidence="2 3">DSM 23649</strain>
    </source>
</reference>
<keyword evidence="3" id="KW-1185">Reference proteome</keyword>
<dbReference type="InterPro" id="IPR022742">
    <property type="entry name" value="Hydrolase_4"/>
</dbReference>
<evidence type="ECO:0000313" key="3">
    <source>
        <dbReference type="Proteomes" id="UP001549086"/>
    </source>
</evidence>
<dbReference type="SUPFAM" id="SSF53474">
    <property type="entry name" value="alpha/beta-Hydrolases"/>
    <property type="match status" value="1"/>
</dbReference>
<name>A0ABV2HIA1_9HYPH</name>